<dbReference type="RefSeq" id="WP_290343725.1">
    <property type="nucleotide sequence ID" value="NZ_JAUHGV010000118.1"/>
</dbReference>
<accession>A0AAJ1R7Z0</accession>
<protein>
    <submittedName>
        <fullName evidence="1">Uncharacterized protein</fullName>
    </submittedName>
</protein>
<evidence type="ECO:0000313" key="2">
    <source>
        <dbReference type="Proteomes" id="UP001225933"/>
    </source>
</evidence>
<comment type="caution">
    <text evidence="1">The sequence shown here is derived from an EMBL/GenBank/DDBJ whole genome shotgun (WGS) entry which is preliminary data.</text>
</comment>
<sequence>MESATGRFIGDLDVAQIIGGGIFQRGIAGSRIIGQKGTAVYYHRVRFIVHARNARRTLLLKYNGFAGSA</sequence>
<name>A0AAJ1R7Z0_9FLAO</name>
<gene>
    <name evidence="1" type="ORF">QX233_22325</name>
</gene>
<dbReference type="AlphaFoldDB" id="A0AAJ1R7Z0"/>
<dbReference type="EMBL" id="JAUHGV010000118">
    <property type="protein sequence ID" value="MDN4015187.1"/>
    <property type="molecule type" value="Genomic_DNA"/>
</dbReference>
<proteinExistence type="predicted"/>
<evidence type="ECO:0000313" key="1">
    <source>
        <dbReference type="EMBL" id="MDN4015187.1"/>
    </source>
</evidence>
<organism evidence="1 2">
    <name type="scientific">Chryseobacterium gambrini</name>
    <dbReference type="NCBI Taxonomy" id="373672"/>
    <lineage>
        <taxon>Bacteria</taxon>
        <taxon>Pseudomonadati</taxon>
        <taxon>Bacteroidota</taxon>
        <taxon>Flavobacteriia</taxon>
        <taxon>Flavobacteriales</taxon>
        <taxon>Weeksellaceae</taxon>
        <taxon>Chryseobacterium group</taxon>
        <taxon>Chryseobacterium</taxon>
    </lineage>
</organism>
<feature type="non-terminal residue" evidence="1">
    <location>
        <position position="69"/>
    </location>
</feature>
<reference evidence="1" key="1">
    <citation type="submission" date="2023-06" db="EMBL/GenBank/DDBJ databases">
        <title>Two Chryseobacterium gambrini strains from China.</title>
        <authorList>
            <person name="Zeng J."/>
            <person name="Wu Y."/>
        </authorList>
    </citation>
    <scope>NUCLEOTIDE SEQUENCE</scope>
    <source>
        <strain evidence="1">SQ219</strain>
    </source>
</reference>
<dbReference type="Proteomes" id="UP001225933">
    <property type="component" value="Unassembled WGS sequence"/>
</dbReference>